<protein>
    <submittedName>
        <fullName evidence="2">Uncharacterized protein</fullName>
    </submittedName>
</protein>
<comment type="caution">
    <text evidence="2">The sequence shown here is derived from an EMBL/GenBank/DDBJ whole genome shotgun (WGS) entry which is preliminary data.</text>
</comment>
<accession>A0A553P797</accession>
<dbReference type="PANTHER" id="PTHR46820">
    <property type="entry name" value="HISTONE-LYSINE N-METHYLTRANSFERASE SETD7"/>
    <property type="match status" value="1"/>
</dbReference>
<dbReference type="PANTHER" id="PTHR46820:SF1">
    <property type="entry name" value="HISTONE-LYSINE N-METHYLTRANSFERASE SETD7"/>
    <property type="match status" value="1"/>
</dbReference>
<feature type="region of interest" description="Disordered" evidence="1">
    <location>
        <begin position="1"/>
        <end position="29"/>
    </location>
</feature>
<dbReference type="GO" id="GO:0070828">
    <property type="term" value="P:heterochromatin organization"/>
    <property type="evidence" value="ECO:0007669"/>
    <property type="project" value="TreeGrafter"/>
</dbReference>
<dbReference type="InterPro" id="IPR046341">
    <property type="entry name" value="SET_dom_sf"/>
</dbReference>
<dbReference type="GO" id="GO:0005634">
    <property type="term" value="C:nucleus"/>
    <property type="evidence" value="ECO:0007669"/>
    <property type="project" value="TreeGrafter"/>
</dbReference>
<feature type="non-terminal residue" evidence="2">
    <location>
        <position position="1"/>
    </location>
</feature>
<evidence type="ECO:0000313" key="2">
    <source>
        <dbReference type="EMBL" id="TRY73562.1"/>
    </source>
</evidence>
<dbReference type="STRING" id="6832.A0A553P797"/>
<dbReference type="Proteomes" id="UP000318571">
    <property type="component" value="Chromosome 3"/>
</dbReference>
<gene>
    <name evidence="2" type="ORF">TCAL_02233</name>
</gene>
<sequence length="399" mass="45140">YVSETQNVDHLENPIEKDRGSLNGTQDGPEFEYLGKTMVHRGSPADGRKLFHGEGSLRFLRTPISDNNNQGGTSVQRNGRPRFRFPWLDSLSIREIKGTFCEGQLQGTAWIELDQDILIEANFLEGVLHGPIMVMGLSDGHLVDPLYRNTTEDGENGDEYYVQMVGSYKMGNPLGPMWFFYGNDFQMFQYFELDANHEPGLWPDYGAFLYPDLETAILGQFHQRVLLRGQGSRVIGEACQNGWIRDLTFELPRAGSPHFKYGPPSHYSFGHGPQLSDPYEDQSVRVGRWSAERTMDHKKALFDPDLEEGLFAKRDIKKGQTVAFYSGLVIPCDLELYGMSVVEPTESEDNNRTSYLLSLIQKDVRIGIHCHGSKKIIPYLAAQKGGQSSYRLLGFNKDH</sequence>
<feature type="compositionally biased region" description="Basic and acidic residues" evidence="1">
    <location>
        <begin position="7"/>
        <end position="20"/>
    </location>
</feature>
<dbReference type="AlphaFoldDB" id="A0A553P797"/>
<proteinExistence type="predicted"/>
<organism evidence="2 3">
    <name type="scientific">Tigriopus californicus</name>
    <name type="common">Marine copepod</name>
    <dbReference type="NCBI Taxonomy" id="6832"/>
    <lineage>
        <taxon>Eukaryota</taxon>
        <taxon>Metazoa</taxon>
        <taxon>Ecdysozoa</taxon>
        <taxon>Arthropoda</taxon>
        <taxon>Crustacea</taxon>
        <taxon>Multicrustacea</taxon>
        <taxon>Hexanauplia</taxon>
        <taxon>Copepoda</taxon>
        <taxon>Harpacticoida</taxon>
        <taxon>Harpacticidae</taxon>
        <taxon>Tigriopus</taxon>
    </lineage>
</organism>
<dbReference type="GO" id="GO:0005694">
    <property type="term" value="C:chromosome"/>
    <property type="evidence" value="ECO:0007669"/>
    <property type="project" value="TreeGrafter"/>
</dbReference>
<name>A0A553P797_TIGCA</name>
<dbReference type="EMBL" id="VCGU01000007">
    <property type="protein sequence ID" value="TRY73562.1"/>
    <property type="molecule type" value="Genomic_DNA"/>
</dbReference>
<evidence type="ECO:0000256" key="1">
    <source>
        <dbReference type="SAM" id="MobiDB-lite"/>
    </source>
</evidence>
<keyword evidence="3" id="KW-1185">Reference proteome</keyword>
<evidence type="ECO:0000313" key="3">
    <source>
        <dbReference type="Proteomes" id="UP000318571"/>
    </source>
</evidence>
<dbReference type="Gene3D" id="2.170.270.10">
    <property type="entry name" value="SET domain"/>
    <property type="match status" value="1"/>
</dbReference>
<dbReference type="GO" id="GO:0003682">
    <property type="term" value="F:chromatin binding"/>
    <property type="evidence" value="ECO:0007669"/>
    <property type="project" value="TreeGrafter"/>
</dbReference>
<reference evidence="2 3" key="1">
    <citation type="journal article" date="2018" name="Nat. Ecol. Evol.">
        <title>Genomic signatures of mitonuclear coevolution across populations of Tigriopus californicus.</title>
        <authorList>
            <person name="Barreto F.S."/>
            <person name="Watson E.T."/>
            <person name="Lima T.G."/>
            <person name="Willett C.S."/>
            <person name="Edmands S."/>
            <person name="Li W."/>
            <person name="Burton R.S."/>
        </authorList>
    </citation>
    <scope>NUCLEOTIDE SEQUENCE [LARGE SCALE GENOMIC DNA]</scope>
    <source>
        <strain evidence="2 3">San Diego</strain>
    </source>
</reference>